<feature type="compositionally biased region" description="Polar residues" evidence="1">
    <location>
        <begin position="1"/>
        <end position="10"/>
    </location>
</feature>
<evidence type="ECO:0000313" key="3">
    <source>
        <dbReference type="Proteomes" id="UP000355283"/>
    </source>
</evidence>
<accession>A0A4D9D1H1</accession>
<evidence type="ECO:0008006" key="4">
    <source>
        <dbReference type="Google" id="ProtNLM"/>
    </source>
</evidence>
<feature type="compositionally biased region" description="Acidic residues" evidence="1">
    <location>
        <begin position="59"/>
        <end position="79"/>
    </location>
</feature>
<feature type="compositionally biased region" description="Basic and acidic residues" evidence="1">
    <location>
        <begin position="92"/>
        <end position="112"/>
    </location>
</feature>
<evidence type="ECO:0000256" key="1">
    <source>
        <dbReference type="SAM" id="MobiDB-lite"/>
    </source>
</evidence>
<organism evidence="2 3">
    <name type="scientific">Nannochloropsis salina CCMP1776</name>
    <dbReference type="NCBI Taxonomy" id="1027361"/>
    <lineage>
        <taxon>Eukaryota</taxon>
        <taxon>Sar</taxon>
        <taxon>Stramenopiles</taxon>
        <taxon>Ochrophyta</taxon>
        <taxon>Eustigmatophyceae</taxon>
        <taxon>Eustigmatales</taxon>
        <taxon>Monodopsidaceae</taxon>
        <taxon>Microchloropsis</taxon>
        <taxon>Microchloropsis salina</taxon>
    </lineage>
</organism>
<dbReference type="AlphaFoldDB" id="A0A4D9D1H1"/>
<sequence>MATVATSTFSVPPPHGHALFVNHPGSDVGGSEEHHGYQQPHLQGLQDEQQQQQQQQQQYEEEEEEEEGDGSEEEEEEEAGMVPWWAVQQQHRNLEEARSDNRHDEQREHEYASDEEEEEDEDEVGEEGRGGGPFVRLVRFFLSPILKPLTTVLHKAHSHVGFAWVSRSHRSFPGDGTARTQSQRRRKKKAKEEEGWRVLEGPRVYACGFCRIHLATDMEVVSRVRRVRGERGEGGRGKKE</sequence>
<feature type="compositionally biased region" description="Low complexity" evidence="1">
    <location>
        <begin position="46"/>
        <end position="58"/>
    </location>
</feature>
<dbReference type="Proteomes" id="UP000355283">
    <property type="component" value="Unassembled WGS sequence"/>
</dbReference>
<proteinExistence type="predicted"/>
<keyword evidence="3" id="KW-1185">Reference proteome</keyword>
<feature type="region of interest" description="Disordered" evidence="1">
    <location>
        <begin position="1"/>
        <end position="130"/>
    </location>
</feature>
<dbReference type="EMBL" id="SDOX01000014">
    <property type="protein sequence ID" value="TFJ85392.1"/>
    <property type="molecule type" value="Genomic_DNA"/>
</dbReference>
<evidence type="ECO:0000313" key="2">
    <source>
        <dbReference type="EMBL" id="TFJ85392.1"/>
    </source>
</evidence>
<dbReference type="OrthoDB" id="6407410at2759"/>
<gene>
    <name evidence="2" type="ORF">NSK_003351</name>
</gene>
<feature type="region of interest" description="Disordered" evidence="1">
    <location>
        <begin position="168"/>
        <end position="193"/>
    </location>
</feature>
<feature type="compositionally biased region" description="Acidic residues" evidence="1">
    <location>
        <begin position="113"/>
        <end position="125"/>
    </location>
</feature>
<name>A0A4D9D1H1_9STRA</name>
<protein>
    <recommendedName>
        <fullName evidence="4">Yippee domain-containing protein</fullName>
    </recommendedName>
</protein>
<comment type="caution">
    <text evidence="2">The sequence shown here is derived from an EMBL/GenBank/DDBJ whole genome shotgun (WGS) entry which is preliminary data.</text>
</comment>
<reference evidence="2 3" key="1">
    <citation type="submission" date="2019-01" db="EMBL/GenBank/DDBJ databases">
        <title>Nuclear Genome Assembly of the Microalgal Biofuel strain Nannochloropsis salina CCMP1776.</title>
        <authorList>
            <person name="Hovde B."/>
        </authorList>
    </citation>
    <scope>NUCLEOTIDE SEQUENCE [LARGE SCALE GENOMIC DNA]</scope>
    <source>
        <strain evidence="2 3">CCMP1776</strain>
    </source>
</reference>